<protein>
    <submittedName>
        <fullName evidence="5">Uncharacterized protein</fullName>
    </submittedName>
</protein>
<evidence type="ECO:0000256" key="1">
    <source>
        <dbReference type="SAM" id="Coils"/>
    </source>
</evidence>
<feature type="domain" description="Retroviral polymerase SH3-like" evidence="4">
    <location>
        <begin position="747"/>
        <end position="810"/>
    </location>
</feature>
<dbReference type="EMBL" id="MABQ02000002">
    <property type="protein sequence ID" value="PCD43154.1"/>
    <property type="molecule type" value="Genomic_DNA"/>
</dbReference>
<reference evidence="5 6" key="1">
    <citation type="journal article" date="2016" name="Environ. Microbiol.">
        <title>Effector profiles distinguish formae speciales of Fusarium oxysporum.</title>
        <authorList>
            <person name="van Dam P."/>
            <person name="Fokkens L."/>
            <person name="Schmidt S.M."/>
            <person name="Linmans J.H."/>
            <person name="Kistler H.C."/>
            <person name="Ma L.J."/>
            <person name="Rep M."/>
        </authorList>
    </citation>
    <scope>NUCLEOTIDE SEQUENCE [LARGE SCALE GENOMIC DNA]</scope>
    <source>
        <strain evidence="5 6">Forc016</strain>
    </source>
</reference>
<feature type="domain" description="Retrovirus-related Pol polyprotein from transposon TNT 1-94-like beta-barrel" evidence="3">
    <location>
        <begin position="438"/>
        <end position="517"/>
    </location>
</feature>
<organism evidence="5 6">
    <name type="scientific">Fusarium oxysporum f. sp. radicis-cucumerinum</name>
    <dbReference type="NCBI Taxonomy" id="327505"/>
    <lineage>
        <taxon>Eukaryota</taxon>
        <taxon>Fungi</taxon>
        <taxon>Dikarya</taxon>
        <taxon>Ascomycota</taxon>
        <taxon>Pezizomycotina</taxon>
        <taxon>Sordariomycetes</taxon>
        <taxon>Hypocreomycetidae</taxon>
        <taxon>Hypocreales</taxon>
        <taxon>Nectriaceae</taxon>
        <taxon>Fusarium</taxon>
        <taxon>Fusarium oxysporum species complex</taxon>
    </lineage>
</organism>
<evidence type="ECO:0000256" key="2">
    <source>
        <dbReference type="SAM" id="MobiDB-lite"/>
    </source>
</evidence>
<sequence length="1462" mass="166130">MSIKDHNLTLLNSREDWTNWINSIEDLAVRNDVWSYCDPEGIENLVFTATKPSDSASKDTIQKYHSLQAIYDSERKKYDKVSDRIDLTVCQEFKQHYLGIHDVRGKLIALADSIQPTAKDQKQNVRTEFEKLKKGLSNTSLDKWLSRWPALVNNAKRYKIENLSESQICDAFIESSREVNPPFYNYMKSKEAQVESEKNLVKEAAKTMEKISNAFLTALNEINPDHASSGSVTKAQNTVNRALKTFRKLNPTLSEKKITIGFCIKQFRTMAPPKEKAIRGRAAHATLQGRKHNNDSDLQNEGDQPQQKRQRTRHSSSNMGFRNCVCGMSHKYTECYYLNPSGAPEGWTPIVQIQSRIITTVKGSKRLRENIERNLKRSNIDLPKFWPSDTTKNQPKHLAEDETSSTDKFLSKSRAAFVTSRFAFGTTAKDEYGDCFRLDNCADTHVCNDLSRFTNYTPLDDETIEFGNSGTHITGIGNVTVHVDTPTGAGLIQLENVAYVPGFHWNLINMHSLEQQGLYFNTRTCWMEYSDGSNAFKVTKHGAFRVAESHIKDIIFRAESHKEATQSFAMATKSRTPQVATASMDTWHARLGHIRKEALEHMPQAVEGVALGTRNFERKSELCPECQLGQAYQQISRIPPWRGSYPFEKIHLDLIDMEEAFNADSWVAHFYCDYSAYHISFNLPNKNQDELLSITQEFLAITNDNWGFTTRYIQSDGEKVQRKQWQTPFEMVHDRKPNLSNLKIIGSLAYVLIKNKKARPAKAKLQENALMGWLVGLDATNIYKVWVPHLDRVIVSRDVQVDEKVMYDPQLATTLPESGQTLAITINEVDLEEEDIEPLSIMENTATSVPVSIQPEAELSRPGLLLTPQISPERSIAGEIQVAPPVDEPPTLPRPTSPVILHQASPRPQTTIQLGSPRKKKITDASVLQNLRTTSGRSIKLSQKGQDAIETFKPRLTRHQIHKQARRHAHALRLERAKLGQQLTYAFASSRSIRTQRKDLPPPPDFWHQLKWHPERQGFKRASDAEIKSLKEKGTFELTTQYYAIEFSGSVDNATEIRQCCAYRGVLVSATQPITAMQSHFQPFTARIFLASKNLFLRVMEQYQQTATGTTRHALQLPEDDPDNTTVNLILEDEDDPGYSLMIGDLIRRERHADVYSVYDPETGAKESRAEARAFVIDRVSGKLKKYRKRYTYRIGARTWLSAPCSGAKAIIYTNNSSDVATAKEETPGLSEFSRRLPSGSNDSSTHSKGQQDEGDQTQNTDYERESRRTRQLEGRRAKSHQGRTEKNLEGVPSCESTEPIGNERPVNEPVLSSREIAFRLAILQYLLYDDKGKRRSAWPSASSDHDTCIRLMRVRTLSLLTFYDRIESKIKQVDQGFPLPFRYFGYGVLGYLEELQKELLEMTYSQLFSGIHSALSAFTTSDLSLVKTTNHRLAILVYIQSTLPLIISDKQKAKEEDELLL</sequence>
<feature type="compositionally biased region" description="Polar residues" evidence="2">
    <location>
        <begin position="296"/>
        <end position="307"/>
    </location>
</feature>
<gene>
    <name evidence="5" type="ORF">AU210_002256</name>
</gene>
<dbReference type="InterPro" id="IPR054722">
    <property type="entry name" value="PolX-like_BBD"/>
</dbReference>
<evidence type="ECO:0000259" key="4">
    <source>
        <dbReference type="Pfam" id="PF25597"/>
    </source>
</evidence>
<keyword evidence="1" id="KW-0175">Coiled coil</keyword>
<proteinExistence type="predicted"/>
<evidence type="ECO:0000313" key="5">
    <source>
        <dbReference type="EMBL" id="PCD43154.1"/>
    </source>
</evidence>
<dbReference type="InterPro" id="IPR057670">
    <property type="entry name" value="SH3_retrovirus"/>
</dbReference>
<feature type="region of interest" description="Disordered" evidence="2">
    <location>
        <begin position="273"/>
        <end position="320"/>
    </location>
</feature>
<feature type="region of interest" description="Disordered" evidence="2">
    <location>
        <begin position="386"/>
        <end position="405"/>
    </location>
</feature>
<feature type="region of interest" description="Disordered" evidence="2">
    <location>
        <begin position="1221"/>
        <end position="1308"/>
    </location>
</feature>
<name>A0A2H3HUP0_FUSOX</name>
<feature type="compositionally biased region" description="Polar residues" evidence="2">
    <location>
        <begin position="1239"/>
        <end position="1249"/>
    </location>
</feature>
<dbReference type="Pfam" id="PF22936">
    <property type="entry name" value="Pol_BBD"/>
    <property type="match status" value="1"/>
</dbReference>
<reference evidence="5 6" key="2">
    <citation type="journal article" date="2017" name="Sci. Rep.">
        <title>A mobile pathogenicity chromosome in Fusarium oxysporum for infection of multiple cucurbit species.</title>
        <authorList>
            <person name="van Dam P."/>
            <person name="Fokkens L."/>
            <person name="Ayukawa Y."/>
            <person name="van der Gragt M."/>
            <person name="Ter Horst A."/>
            <person name="Brankovics B."/>
            <person name="Houterman P.M."/>
            <person name="Arie T."/>
            <person name="Rep M."/>
        </authorList>
    </citation>
    <scope>NUCLEOTIDE SEQUENCE [LARGE SCALE GENOMIC DNA]</scope>
    <source>
        <strain evidence="5 6">Forc016</strain>
    </source>
</reference>
<dbReference type="Pfam" id="PF25597">
    <property type="entry name" value="SH3_retrovirus"/>
    <property type="match status" value="1"/>
</dbReference>
<comment type="caution">
    <text evidence="5">The sequence shown here is derived from an EMBL/GenBank/DDBJ whole genome shotgun (WGS) entry which is preliminary data.</text>
</comment>
<dbReference type="STRING" id="327505.A0A2H3HUP0"/>
<evidence type="ECO:0000313" key="6">
    <source>
        <dbReference type="Proteomes" id="UP000219602"/>
    </source>
</evidence>
<dbReference type="Proteomes" id="UP000219602">
    <property type="component" value="Chromosome 2"/>
</dbReference>
<feature type="compositionally biased region" description="Basic and acidic residues" evidence="2">
    <location>
        <begin position="1262"/>
        <end position="1289"/>
    </location>
</feature>
<evidence type="ECO:0000259" key="3">
    <source>
        <dbReference type="Pfam" id="PF22936"/>
    </source>
</evidence>
<feature type="coiled-coil region" evidence="1">
    <location>
        <begin position="187"/>
        <end position="214"/>
    </location>
</feature>
<accession>A0A2H3HUP0</accession>